<organism evidence="9 10">
    <name type="scientific">Salimicrobium album</name>
    <dbReference type="NCBI Taxonomy" id="50717"/>
    <lineage>
        <taxon>Bacteria</taxon>
        <taxon>Bacillati</taxon>
        <taxon>Bacillota</taxon>
        <taxon>Bacilli</taxon>
        <taxon>Bacillales</taxon>
        <taxon>Bacillaceae</taxon>
        <taxon>Salimicrobium</taxon>
    </lineage>
</organism>
<name>A0A1H3HL20_9BACI</name>
<dbReference type="Gene3D" id="1.10.10.10">
    <property type="entry name" value="Winged helix-like DNA-binding domain superfamily/Winged helix DNA-binding domain"/>
    <property type="match status" value="4"/>
</dbReference>
<feature type="domain" description="RecX third three-helical" evidence="7">
    <location>
        <begin position="159"/>
        <end position="205"/>
    </location>
</feature>
<dbReference type="InterPro" id="IPR003783">
    <property type="entry name" value="Regulatory_RecX"/>
</dbReference>
<dbReference type="PANTHER" id="PTHR33602:SF1">
    <property type="entry name" value="REGULATORY PROTEIN RECX FAMILY PROTEIN"/>
    <property type="match status" value="1"/>
</dbReference>
<evidence type="ECO:0000256" key="1">
    <source>
        <dbReference type="ARBA" id="ARBA00004496"/>
    </source>
</evidence>
<keyword evidence="10" id="KW-1185">Reference proteome</keyword>
<proteinExistence type="inferred from homology"/>
<sequence>MPVISKISVQQKNKGRFNIFFKKTDEEEFGFGVSEDILIQYNLHKGMELSEEDIKQLKNKDELHKSYTRAIHYLSYRMRSEKEMYDYLIDKEVTEEDARDVINRLYKENLLDDEAFAKSYVQSKIATSSKGPVVLKQELSKKGVAEDYALSALEQYSFEDQYEKALKFGMKKVNDTSKKSFQQKLQTAKQSMMQKGFTQDVIQEVAARLAEEKEDSSERTALELQGEKAIRKYEKKAEGFELKQKVMASLYRKGFSGDLIREFLEEKGY</sequence>
<feature type="domain" description="RecX second three-helical" evidence="6">
    <location>
        <begin position="112"/>
        <end position="153"/>
    </location>
</feature>
<dbReference type="HAMAP" id="MF_01114">
    <property type="entry name" value="RecX"/>
    <property type="match status" value="1"/>
</dbReference>
<dbReference type="PANTHER" id="PTHR33602">
    <property type="entry name" value="REGULATORY PROTEIN RECX FAMILY PROTEIN"/>
    <property type="match status" value="1"/>
</dbReference>
<feature type="domain" description="RecX first three-helical" evidence="8">
    <location>
        <begin position="67"/>
        <end position="105"/>
    </location>
</feature>
<dbReference type="NCBIfam" id="NF010733">
    <property type="entry name" value="PRK14135.1"/>
    <property type="match status" value="1"/>
</dbReference>
<dbReference type="InterPro" id="IPR053925">
    <property type="entry name" value="RecX_HTH_3rd"/>
</dbReference>
<protein>
    <recommendedName>
        <fullName evidence="3 5">Regulatory protein RecX</fullName>
    </recommendedName>
</protein>
<dbReference type="InterPro" id="IPR036388">
    <property type="entry name" value="WH-like_DNA-bd_sf"/>
</dbReference>
<gene>
    <name evidence="5" type="primary">recX</name>
    <name evidence="9" type="ORF">SAMN04488081_2258</name>
</gene>
<evidence type="ECO:0000259" key="8">
    <source>
        <dbReference type="Pfam" id="PF21982"/>
    </source>
</evidence>
<evidence type="ECO:0000256" key="5">
    <source>
        <dbReference type="HAMAP-Rule" id="MF_01114"/>
    </source>
</evidence>
<dbReference type="Pfam" id="PF21982">
    <property type="entry name" value="RecX_HTH1"/>
    <property type="match status" value="1"/>
</dbReference>
<keyword evidence="4 5" id="KW-0963">Cytoplasm</keyword>
<evidence type="ECO:0000256" key="4">
    <source>
        <dbReference type="ARBA" id="ARBA00022490"/>
    </source>
</evidence>
<dbReference type="InterPro" id="IPR053926">
    <property type="entry name" value="RecX_HTH_1st"/>
</dbReference>
<comment type="similarity">
    <text evidence="2 5">Belongs to the RecX family.</text>
</comment>
<evidence type="ECO:0000313" key="9">
    <source>
        <dbReference type="EMBL" id="SDY16152.1"/>
    </source>
</evidence>
<dbReference type="Pfam" id="PF21981">
    <property type="entry name" value="RecX_HTH3"/>
    <property type="match status" value="2"/>
</dbReference>
<evidence type="ECO:0000256" key="3">
    <source>
        <dbReference type="ARBA" id="ARBA00018111"/>
    </source>
</evidence>
<comment type="function">
    <text evidence="5">Modulates RecA activity.</text>
</comment>
<dbReference type="Pfam" id="PF02631">
    <property type="entry name" value="RecX_HTH2"/>
    <property type="match status" value="1"/>
</dbReference>
<evidence type="ECO:0000256" key="2">
    <source>
        <dbReference type="ARBA" id="ARBA00009695"/>
    </source>
</evidence>
<evidence type="ECO:0000259" key="7">
    <source>
        <dbReference type="Pfam" id="PF21981"/>
    </source>
</evidence>
<feature type="domain" description="RecX third three-helical" evidence="7">
    <location>
        <begin position="221"/>
        <end position="264"/>
    </location>
</feature>
<dbReference type="EMBL" id="FNOS01000005">
    <property type="protein sequence ID" value="SDY16152.1"/>
    <property type="molecule type" value="Genomic_DNA"/>
</dbReference>
<dbReference type="InterPro" id="IPR053924">
    <property type="entry name" value="RecX_HTH_2nd"/>
</dbReference>
<evidence type="ECO:0000259" key="6">
    <source>
        <dbReference type="Pfam" id="PF02631"/>
    </source>
</evidence>
<comment type="caution">
    <text evidence="9">The sequence shown here is derived from an EMBL/GenBank/DDBJ whole genome shotgun (WGS) entry which is preliminary data.</text>
</comment>
<dbReference type="Proteomes" id="UP000198647">
    <property type="component" value="Unassembled WGS sequence"/>
</dbReference>
<accession>A0A1H3HL20</accession>
<dbReference type="RefSeq" id="WP_093107805.1">
    <property type="nucleotide sequence ID" value="NZ_FNOS01000005.1"/>
</dbReference>
<evidence type="ECO:0000313" key="10">
    <source>
        <dbReference type="Proteomes" id="UP000198647"/>
    </source>
</evidence>
<comment type="subcellular location">
    <subcellularLocation>
        <location evidence="1 5">Cytoplasm</location>
    </subcellularLocation>
</comment>
<reference evidence="9 10" key="1">
    <citation type="submission" date="2016-10" db="EMBL/GenBank/DDBJ databases">
        <authorList>
            <person name="Varghese N."/>
            <person name="Submissions S."/>
        </authorList>
    </citation>
    <scope>NUCLEOTIDE SEQUENCE [LARGE SCALE GENOMIC DNA]</scope>
    <source>
        <strain evidence="9 10">DSM 20748</strain>
    </source>
</reference>